<organism evidence="1">
    <name type="scientific">Taenia asiatica</name>
    <name type="common">Asian tapeworm</name>
    <dbReference type="NCBI Taxonomy" id="60517"/>
    <lineage>
        <taxon>Eukaryota</taxon>
        <taxon>Metazoa</taxon>
        <taxon>Spiralia</taxon>
        <taxon>Lophotrochozoa</taxon>
        <taxon>Platyhelminthes</taxon>
        <taxon>Cestoda</taxon>
        <taxon>Eucestoda</taxon>
        <taxon>Cyclophyllidea</taxon>
        <taxon>Taeniidae</taxon>
        <taxon>Taenia</taxon>
    </lineage>
</organism>
<proteinExistence type="predicted"/>
<dbReference type="WBParaSite" id="TASK_0000875201-mRNA-1">
    <property type="protein sequence ID" value="TASK_0000875201-mRNA-1"/>
    <property type="gene ID" value="TASK_0000875201"/>
</dbReference>
<reference evidence="1" key="1">
    <citation type="submission" date="2017-02" db="UniProtKB">
        <authorList>
            <consortium name="WormBaseParasite"/>
        </authorList>
    </citation>
    <scope>IDENTIFICATION</scope>
</reference>
<evidence type="ECO:0000313" key="1">
    <source>
        <dbReference type="WBParaSite" id="TASK_0000875201-mRNA-1"/>
    </source>
</evidence>
<sequence length="204" mass="22954">LWLYPPFSCLIDFGSFFDENGIIGPSHTPKAESDWPKDMFADSVSDVATRIKDNDHQILISSRLEAKQILSEECGLMKSGPVEYLYALGYILSGNDEFATQMTDRIDTISTEQTFDFIESRDNGIWIRLLEKDTTAFVDASRIKTTRGSDGRPHLEMGSFVKATYMGNDPHTADPIFSVTEERVFRSEHGDVVPPNNQPAEVQH</sequence>
<accession>A0A0R3WDB6</accession>
<protein>
    <submittedName>
        <fullName evidence="1">Amidophosphoribosyltransferase</fullName>
    </submittedName>
</protein>
<name>A0A0R3WDB6_TAEAS</name>
<dbReference type="STRING" id="60517.A0A0R3WDB6"/>
<dbReference type="AlphaFoldDB" id="A0A0R3WDB6"/>